<evidence type="ECO:0000313" key="1">
    <source>
        <dbReference type="EMBL" id="AHC35717.1"/>
    </source>
</evidence>
<name>A0ACA7P6W9_9PSED</name>
<accession>A0ACA7P6W9</accession>
<proteinExistence type="predicted"/>
<protein>
    <submittedName>
        <fullName evidence="1">Uncharacterized protein</fullName>
    </submittedName>
</protein>
<reference evidence="1 2" key="1">
    <citation type="journal article" date="2014" name="Genome Announc.">
        <title>Complete Genome Sequence of Pseudomonas sp. Strain TKP, Isolated from a gamma-Hexachlorocyclohexane-Degrading Mixed Culture.</title>
        <authorList>
            <person name="Ohtsubo Y."/>
            <person name="Kishida K."/>
            <person name="Sato T."/>
            <person name="Tabata M."/>
            <person name="Kawasumi T."/>
            <person name="Ogura Y."/>
            <person name="Hayashi T."/>
            <person name="Tsuda M."/>
            <person name="Nagata Y."/>
        </authorList>
    </citation>
    <scope>NUCLEOTIDE SEQUENCE [LARGE SCALE GENOMIC DNA]</scope>
    <source>
        <strain evidence="1 2">TKP</strain>
    </source>
</reference>
<dbReference type="EMBL" id="CP006852">
    <property type="protein sequence ID" value="AHC35717.1"/>
    <property type="molecule type" value="Genomic_DNA"/>
</dbReference>
<sequence length="48" mass="5299">MNVTVALHVAVLTDLEQISRIIIRTPRTMRPGLVEPQRLKIAACEMGG</sequence>
<gene>
    <name evidence="1" type="ORF">U771_15970</name>
</gene>
<keyword evidence="2" id="KW-1185">Reference proteome</keyword>
<dbReference type="Proteomes" id="UP000018725">
    <property type="component" value="Chromosome"/>
</dbReference>
<evidence type="ECO:0000313" key="2">
    <source>
        <dbReference type="Proteomes" id="UP000018725"/>
    </source>
</evidence>
<organism evidence="1 2">
    <name type="scientific">Pseudomonas gorinensis</name>
    <dbReference type="NCBI Taxonomy" id="3240790"/>
    <lineage>
        <taxon>Bacteria</taxon>
        <taxon>Pseudomonadati</taxon>
        <taxon>Pseudomonadota</taxon>
        <taxon>Gammaproteobacteria</taxon>
        <taxon>Pseudomonadales</taxon>
        <taxon>Pseudomonadaceae</taxon>
        <taxon>Pseudomonas</taxon>
    </lineage>
</organism>